<dbReference type="GeneID" id="107492555"/>
<dbReference type="PRINTS" id="PR01217">
    <property type="entry name" value="PRICHEXTENSN"/>
</dbReference>
<name>A0A6P4DM79_ARADU</name>
<feature type="compositionally biased region" description="Pro residues" evidence="1">
    <location>
        <begin position="36"/>
        <end position="46"/>
    </location>
</feature>
<feature type="region of interest" description="Disordered" evidence="1">
    <location>
        <begin position="1"/>
        <end position="122"/>
    </location>
</feature>
<reference evidence="2" key="1">
    <citation type="journal article" date="2016" name="Nat. Genet.">
        <title>The genome sequences of Arachis duranensis and Arachis ipaensis, the diploid ancestors of cultivated peanut.</title>
        <authorList>
            <person name="Bertioli D.J."/>
            <person name="Cannon S.B."/>
            <person name="Froenicke L."/>
            <person name="Huang G."/>
            <person name="Farmer A.D."/>
            <person name="Cannon E.K."/>
            <person name="Liu X."/>
            <person name="Gao D."/>
            <person name="Clevenger J."/>
            <person name="Dash S."/>
            <person name="Ren L."/>
            <person name="Moretzsohn M.C."/>
            <person name="Shirasawa K."/>
            <person name="Huang W."/>
            <person name="Vidigal B."/>
            <person name="Abernathy B."/>
            <person name="Chu Y."/>
            <person name="Niederhuth C.E."/>
            <person name="Umale P."/>
            <person name="Araujo A.C."/>
            <person name="Kozik A."/>
            <person name="Kim K.D."/>
            <person name="Burow M.D."/>
            <person name="Varshney R.K."/>
            <person name="Wang X."/>
            <person name="Zhang X."/>
            <person name="Barkley N."/>
            <person name="Guimaraes P.M."/>
            <person name="Isobe S."/>
            <person name="Guo B."/>
            <person name="Liao B."/>
            <person name="Stalker H.T."/>
            <person name="Schmitz R.J."/>
            <person name="Scheffler B.E."/>
            <person name="Leal-Bertioli S.C."/>
            <person name="Xun X."/>
            <person name="Jackson S.A."/>
            <person name="Michelmore R."/>
            <person name="Ozias-Akins P."/>
        </authorList>
    </citation>
    <scope>NUCLEOTIDE SEQUENCE [LARGE SCALE GENOMIC DNA]</scope>
    <source>
        <strain evidence="2">cv. V14167</strain>
    </source>
</reference>
<keyword evidence="2" id="KW-1185">Reference proteome</keyword>
<dbReference type="RefSeq" id="XP_015969084.1">
    <property type="nucleotide sequence ID" value="XM_016113598.1"/>
</dbReference>
<proteinExistence type="predicted"/>
<evidence type="ECO:0000313" key="2">
    <source>
        <dbReference type="Proteomes" id="UP000515211"/>
    </source>
</evidence>
<feature type="compositionally biased region" description="Low complexity" evidence="1">
    <location>
        <begin position="70"/>
        <end position="88"/>
    </location>
</feature>
<organism evidence="2 3">
    <name type="scientific">Arachis duranensis</name>
    <name type="common">Wild peanut</name>
    <dbReference type="NCBI Taxonomy" id="130453"/>
    <lineage>
        <taxon>Eukaryota</taxon>
        <taxon>Viridiplantae</taxon>
        <taxon>Streptophyta</taxon>
        <taxon>Embryophyta</taxon>
        <taxon>Tracheophyta</taxon>
        <taxon>Spermatophyta</taxon>
        <taxon>Magnoliopsida</taxon>
        <taxon>eudicotyledons</taxon>
        <taxon>Gunneridae</taxon>
        <taxon>Pentapetalae</taxon>
        <taxon>rosids</taxon>
        <taxon>fabids</taxon>
        <taxon>Fabales</taxon>
        <taxon>Fabaceae</taxon>
        <taxon>Papilionoideae</taxon>
        <taxon>50 kb inversion clade</taxon>
        <taxon>dalbergioids sensu lato</taxon>
        <taxon>Dalbergieae</taxon>
        <taxon>Pterocarpus clade</taxon>
        <taxon>Arachis</taxon>
    </lineage>
</organism>
<evidence type="ECO:0000256" key="1">
    <source>
        <dbReference type="SAM" id="MobiDB-lite"/>
    </source>
</evidence>
<sequence>MGKKVIAKRAPREKIHKLPGYPRPSTRSQDTTFTPSPSPPTSPPRTTPMARTKTTPRYPAPAKPTPPPKATTSKPGSSKPSSAKPSSSKGKHPAIEEPIPEPTQTNPRSVPMRSQRGNPHCPLKSVREPDIDPFAHKSHFMTSHSNYNPHRFKSAMDHDFYDGVIKYRTLCPSFIVDLPSLEKKCFFFC</sequence>
<protein>
    <submittedName>
        <fullName evidence="3">Uncharacterized protein LOC107492555</fullName>
    </submittedName>
</protein>
<evidence type="ECO:0000313" key="3">
    <source>
        <dbReference type="RefSeq" id="XP_015969084.1"/>
    </source>
</evidence>
<feature type="compositionally biased region" description="Pro residues" evidence="1">
    <location>
        <begin position="58"/>
        <end position="69"/>
    </location>
</feature>
<feature type="compositionally biased region" description="Low complexity" evidence="1">
    <location>
        <begin position="47"/>
        <end position="57"/>
    </location>
</feature>
<dbReference type="Proteomes" id="UP000515211">
    <property type="component" value="Chromosome 6"/>
</dbReference>
<feature type="compositionally biased region" description="Basic residues" evidence="1">
    <location>
        <begin position="1"/>
        <end position="17"/>
    </location>
</feature>
<dbReference type="AlphaFoldDB" id="A0A6P4DM79"/>
<gene>
    <name evidence="3" type="primary">LOC107492555</name>
</gene>
<dbReference type="KEGG" id="adu:107492555"/>
<accession>A0A6P4DM79</accession>
<reference evidence="3" key="2">
    <citation type="submission" date="2025-08" db="UniProtKB">
        <authorList>
            <consortium name="RefSeq"/>
        </authorList>
    </citation>
    <scope>IDENTIFICATION</scope>
    <source>
        <tissue evidence="3">Whole plant</tissue>
    </source>
</reference>